<name>A0A1H9M9G8_9GAMM</name>
<dbReference type="EMBL" id="FOGC01000014">
    <property type="protein sequence ID" value="SER20221.1"/>
    <property type="molecule type" value="Genomic_DNA"/>
</dbReference>
<dbReference type="AlphaFoldDB" id="A0A1H9M9G8"/>
<dbReference type="GO" id="GO:0007155">
    <property type="term" value="P:cell adhesion"/>
    <property type="evidence" value="ECO:0007669"/>
    <property type="project" value="InterPro"/>
</dbReference>
<dbReference type="Proteomes" id="UP000242515">
    <property type="component" value="Unassembled WGS sequence"/>
</dbReference>
<feature type="domain" description="Fimbrial-type adhesion" evidence="2">
    <location>
        <begin position="201"/>
        <end position="340"/>
    </location>
</feature>
<evidence type="ECO:0000313" key="4">
    <source>
        <dbReference type="Proteomes" id="UP000242515"/>
    </source>
</evidence>
<reference evidence="4" key="1">
    <citation type="submission" date="2016-10" db="EMBL/GenBank/DDBJ databases">
        <authorList>
            <person name="Varghese N."/>
            <person name="Submissions S."/>
        </authorList>
    </citation>
    <scope>NUCLEOTIDE SEQUENCE [LARGE SCALE GENOMIC DNA]</scope>
    <source>
        <strain evidence="4">8N4</strain>
    </source>
</reference>
<feature type="chain" id="PRO_5017303093" evidence="1">
    <location>
        <begin position="22"/>
        <end position="341"/>
    </location>
</feature>
<feature type="signal peptide" evidence="1">
    <location>
        <begin position="1"/>
        <end position="21"/>
    </location>
</feature>
<dbReference type="GO" id="GO:0009289">
    <property type="term" value="C:pilus"/>
    <property type="evidence" value="ECO:0007669"/>
    <property type="project" value="InterPro"/>
</dbReference>
<dbReference type="InterPro" id="IPR000259">
    <property type="entry name" value="Adhesion_dom_fimbrial"/>
</dbReference>
<keyword evidence="1" id="KW-0732">Signal</keyword>
<dbReference type="RefSeq" id="WP_092678011.1">
    <property type="nucleotide sequence ID" value="NZ_FOGC01000014.1"/>
</dbReference>
<dbReference type="STRING" id="988801.SAMN05216522_11418"/>
<dbReference type="OrthoDB" id="6515729at2"/>
<dbReference type="InterPro" id="IPR008966">
    <property type="entry name" value="Adhesion_dom_sf"/>
</dbReference>
<gene>
    <name evidence="3" type="ORF">SAMN05216522_11418</name>
</gene>
<evidence type="ECO:0000313" key="3">
    <source>
        <dbReference type="EMBL" id="SER20221.1"/>
    </source>
</evidence>
<organism evidence="3 4">
    <name type="scientific">Rosenbergiella nectarea</name>
    <dbReference type="NCBI Taxonomy" id="988801"/>
    <lineage>
        <taxon>Bacteria</taxon>
        <taxon>Pseudomonadati</taxon>
        <taxon>Pseudomonadota</taxon>
        <taxon>Gammaproteobacteria</taxon>
        <taxon>Enterobacterales</taxon>
        <taxon>Erwiniaceae</taxon>
        <taxon>Rosenbergiella</taxon>
    </lineage>
</organism>
<dbReference type="Pfam" id="PF00419">
    <property type="entry name" value="Fimbrial"/>
    <property type="match status" value="1"/>
</dbReference>
<evidence type="ECO:0000259" key="2">
    <source>
        <dbReference type="Pfam" id="PF00419"/>
    </source>
</evidence>
<sequence length="341" mass="36660">MRLISKLFILCNFIALQPCLADCPFIIDNFQSSSTPGHPYFLTLPAQTIRVDADTPAGASIGKISINGSGHNDVYYDCRNQTVYTYGKILNTSGLIPLANNTFAVGDTGVSIKPSVILQGREGVFPSSPGTIPTSGTYVVFPNITEFSVELYKIGAQLNLHNPLGDIIIPATSDFIHQWINSDTPGSNRPITVNIGAISIVSTPVCKIDSSVKDVPFGSVTETSLNNGIKRNLDFALQCQTDFGTFNAIASINASKRTQDNKYITVTDSAGNTDRLKIGITDSQDKTMNVDGSSSESKNNIYNNNSAQFNWSATLLRASPTSLLPAVGNFTAQAEITFQIN</sequence>
<dbReference type="Gene3D" id="2.60.40.1090">
    <property type="entry name" value="Fimbrial-type adhesion domain"/>
    <property type="match status" value="1"/>
</dbReference>
<protein>
    <submittedName>
        <fullName evidence="3">Fimbrial protein</fullName>
    </submittedName>
</protein>
<accession>A0A1H9M9G8</accession>
<dbReference type="SUPFAM" id="SSF49401">
    <property type="entry name" value="Bacterial adhesins"/>
    <property type="match status" value="1"/>
</dbReference>
<keyword evidence="4" id="KW-1185">Reference proteome</keyword>
<dbReference type="Gene3D" id="2.60.40.3310">
    <property type="match status" value="1"/>
</dbReference>
<proteinExistence type="predicted"/>
<dbReference type="InterPro" id="IPR036937">
    <property type="entry name" value="Adhesion_dom_fimbrial_sf"/>
</dbReference>
<evidence type="ECO:0000256" key="1">
    <source>
        <dbReference type="SAM" id="SignalP"/>
    </source>
</evidence>